<dbReference type="EMBL" id="CAFBOZ010000301">
    <property type="protein sequence ID" value="CAB5021836.1"/>
    <property type="molecule type" value="Genomic_DNA"/>
</dbReference>
<feature type="transmembrane region" description="Helical" evidence="1">
    <location>
        <begin position="91"/>
        <end position="112"/>
    </location>
</feature>
<evidence type="ECO:0000313" key="2">
    <source>
        <dbReference type="EMBL" id="CAB5021836.1"/>
    </source>
</evidence>
<sequence length="122" mass="13399">MRSGVRATSIPPHSVNTPISLYWRMLSCVSSVISLVWSTGKMKFDAWPVEPPGLGRGPLSTCTMSRMPSLARWYATLLPTIPAPMTTQVAFAGRLLMVFPFGGGWWFGGVVVRVGRCWLLKA</sequence>
<organism evidence="2">
    <name type="scientific">freshwater metagenome</name>
    <dbReference type="NCBI Taxonomy" id="449393"/>
    <lineage>
        <taxon>unclassified sequences</taxon>
        <taxon>metagenomes</taxon>
        <taxon>ecological metagenomes</taxon>
    </lineage>
</organism>
<reference evidence="2" key="1">
    <citation type="submission" date="2020-05" db="EMBL/GenBank/DDBJ databases">
        <authorList>
            <person name="Chiriac C."/>
            <person name="Salcher M."/>
            <person name="Ghai R."/>
            <person name="Kavagutti S V."/>
        </authorList>
    </citation>
    <scope>NUCLEOTIDE SEQUENCE</scope>
</reference>
<accession>A0A6J7QYV5</accession>
<proteinExistence type="predicted"/>
<keyword evidence="1" id="KW-0812">Transmembrane</keyword>
<protein>
    <submittedName>
        <fullName evidence="2">Unannotated protein</fullName>
    </submittedName>
</protein>
<gene>
    <name evidence="2" type="ORF">UFOPK3992_01757</name>
</gene>
<keyword evidence="1" id="KW-0472">Membrane</keyword>
<keyword evidence="1" id="KW-1133">Transmembrane helix</keyword>
<evidence type="ECO:0000256" key="1">
    <source>
        <dbReference type="SAM" id="Phobius"/>
    </source>
</evidence>
<feature type="transmembrane region" description="Helical" evidence="1">
    <location>
        <begin position="21"/>
        <end position="40"/>
    </location>
</feature>
<name>A0A6J7QYV5_9ZZZZ</name>
<dbReference type="AlphaFoldDB" id="A0A6J7QYV5"/>